<accession>A0A5R9PIA5</accession>
<dbReference type="GO" id="GO:0004386">
    <property type="term" value="F:helicase activity"/>
    <property type="evidence" value="ECO:0007669"/>
    <property type="project" value="UniProtKB-KW"/>
</dbReference>
<dbReference type="GO" id="GO:0006281">
    <property type="term" value="P:DNA repair"/>
    <property type="evidence" value="ECO:0007669"/>
    <property type="project" value="TreeGrafter"/>
</dbReference>
<dbReference type="SUPFAM" id="SSF52540">
    <property type="entry name" value="P-loop containing nucleoside triphosphate hydrolases"/>
    <property type="match status" value="2"/>
</dbReference>
<keyword evidence="2 5" id="KW-0547">Nucleotide-binding</keyword>
<name>A0A5R9PIA5_9GAMM</name>
<dbReference type="InterPro" id="IPR000330">
    <property type="entry name" value="SNF2_N"/>
</dbReference>
<keyword evidence="1" id="KW-0378">Hydrolase</keyword>
<dbReference type="InterPro" id="IPR027417">
    <property type="entry name" value="P-loop_NTPase"/>
</dbReference>
<reference evidence="5 6" key="1">
    <citation type="submission" date="2019-04" db="EMBL/GenBank/DDBJ databases">
        <authorList>
            <person name="Grouzdev D.S."/>
            <person name="Nazina T.N."/>
        </authorList>
    </citation>
    <scope>NUCLEOTIDE SEQUENCE [LARGE SCALE GENOMIC DNA]</scope>
    <source>
        <strain evidence="5 6">SHC 3-19</strain>
    </source>
</reference>
<dbReference type="PROSITE" id="PS51192">
    <property type="entry name" value="HELICASE_ATP_BIND_1"/>
    <property type="match status" value="1"/>
</dbReference>
<dbReference type="PANTHER" id="PTHR45766">
    <property type="entry name" value="DNA ANNEALING HELICASE AND ENDONUCLEASE ZRANB3 FAMILY MEMBER"/>
    <property type="match status" value="1"/>
</dbReference>
<feature type="domain" description="Helicase C-terminal" evidence="4">
    <location>
        <begin position="411"/>
        <end position="569"/>
    </location>
</feature>
<keyword evidence="2 5" id="KW-0067">ATP-binding</keyword>
<organism evidence="5 6">
    <name type="scientific">Thermomonas fusca</name>
    <dbReference type="NCBI Taxonomy" id="215690"/>
    <lineage>
        <taxon>Bacteria</taxon>
        <taxon>Pseudomonadati</taxon>
        <taxon>Pseudomonadota</taxon>
        <taxon>Gammaproteobacteria</taxon>
        <taxon>Lysobacterales</taxon>
        <taxon>Lysobacteraceae</taxon>
        <taxon>Thermomonas</taxon>
    </lineage>
</organism>
<keyword evidence="2 5" id="KW-0347">Helicase</keyword>
<gene>
    <name evidence="5" type="ORF">E5S66_00125</name>
</gene>
<keyword evidence="6" id="KW-1185">Reference proteome</keyword>
<dbReference type="Pfam" id="PF00271">
    <property type="entry name" value="Helicase_C"/>
    <property type="match status" value="1"/>
</dbReference>
<dbReference type="Proteomes" id="UP000308508">
    <property type="component" value="Unassembled WGS sequence"/>
</dbReference>
<proteinExistence type="predicted"/>
<dbReference type="CDD" id="cd18793">
    <property type="entry name" value="SF2_C_SNF"/>
    <property type="match status" value="1"/>
</dbReference>
<dbReference type="GO" id="GO:0005524">
    <property type="term" value="F:ATP binding"/>
    <property type="evidence" value="ECO:0007669"/>
    <property type="project" value="InterPro"/>
</dbReference>
<dbReference type="PROSITE" id="PS51194">
    <property type="entry name" value="HELICASE_CTER"/>
    <property type="match status" value="1"/>
</dbReference>
<dbReference type="Pfam" id="PF00176">
    <property type="entry name" value="SNF2-rel_dom"/>
    <property type="match status" value="1"/>
</dbReference>
<evidence type="ECO:0000313" key="6">
    <source>
        <dbReference type="Proteomes" id="UP000308508"/>
    </source>
</evidence>
<evidence type="ECO:0000256" key="2">
    <source>
        <dbReference type="ARBA" id="ARBA00022806"/>
    </source>
</evidence>
<comment type="caution">
    <text evidence="5">The sequence shown here is derived from an EMBL/GenBank/DDBJ whole genome shotgun (WGS) entry which is preliminary data.</text>
</comment>
<dbReference type="PANTHER" id="PTHR45766:SF6">
    <property type="entry name" value="SWI_SNF-RELATED MATRIX-ASSOCIATED ACTIN-DEPENDENT REGULATOR OF CHROMATIN SUBFAMILY A-LIKE PROTEIN 1"/>
    <property type="match status" value="1"/>
</dbReference>
<dbReference type="InterPro" id="IPR001650">
    <property type="entry name" value="Helicase_C-like"/>
</dbReference>
<evidence type="ECO:0000256" key="1">
    <source>
        <dbReference type="ARBA" id="ARBA00022801"/>
    </source>
</evidence>
<dbReference type="EMBL" id="SROY01000001">
    <property type="protein sequence ID" value="TLX22478.1"/>
    <property type="molecule type" value="Genomic_DNA"/>
</dbReference>
<dbReference type="InterPro" id="IPR014001">
    <property type="entry name" value="Helicase_ATP-bd"/>
</dbReference>
<dbReference type="AlphaFoldDB" id="A0A5R9PIA5"/>
<sequence>MAAAVQVVLNGRTTAVLTAERVRQLAELEVALIAAGCTPIAGHNPSRLTVPLAQLSVVMPSLEAWAWTMDPETSSAMDKQRQVLEQHRLAKARVGWFDSDLVSAQEALEKIVPPGLLDPHQVVAVAAASDPIVSGLCLFDEQGLGKTLEGIAAFHAMRQRGLVRRALIFAPKNMLTEWERDIQRFFPGQYRVNLVSGTPKQRRAAIQADADLYVANFETAITEEAALRSLLKMRVGGGLLVVDESFHVKNPEAIRTGAIRRLRENARRCLVLCGTPAPNAPGDIVEQFNIADGGITFAGVKVPDDLEQAKEVIAATIEARGVYLRRLKIDVLPDLPGKTFHRTLVPLTPSQQSLYVSMLREYVTDLEHADAESFSKDRISFLARRARLLRICTDPSGVSDGFAEVPAKRQILDSLLVDLIEQKTEKVVLWTSYTRAIDDLMDRYAKYNPVRIDGAVSDIGVRREAITRFQGDDTTKLFIGNPAAAGAGITLHRAKVAIYESLPIQAAAYFQSLDRIHRRGQQHPVDYIILLAAGTLEIGEYERLVNKARRSRELLGDRDPEDLTLDTLLNEAHFGLKVVEVMDGS</sequence>
<dbReference type="GO" id="GO:0031297">
    <property type="term" value="P:replication fork processing"/>
    <property type="evidence" value="ECO:0007669"/>
    <property type="project" value="TreeGrafter"/>
</dbReference>
<dbReference type="InterPro" id="IPR038718">
    <property type="entry name" value="SNF2-like_sf"/>
</dbReference>
<dbReference type="SMART" id="SM00487">
    <property type="entry name" value="DEXDc"/>
    <property type="match status" value="1"/>
</dbReference>
<evidence type="ECO:0000259" key="3">
    <source>
        <dbReference type="PROSITE" id="PS51192"/>
    </source>
</evidence>
<protein>
    <submittedName>
        <fullName evidence="5">DEAD/DEAH box helicase</fullName>
    </submittedName>
</protein>
<dbReference type="InterPro" id="IPR049730">
    <property type="entry name" value="SNF2/RAD54-like_C"/>
</dbReference>
<feature type="domain" description="Helicase ATP-binding" evidence="3">
    <location>
        <begin position="138"/>
        <end position="294"/>
    </location>
</feature>
<evidence type="ECO:0000313" key="5">
    <source>
        <dbReference type="EMBL" id="TLX22478.1"/>
    </source>
</evidence>
<dbReference type="GO" id="GO:0016787">
    <property type="term" value="F:hydrolase activity"/>
    <property type="evidence" value="ECO:0007669"/>
    <property type="project" value="UniProtKB-KW"/>
</dbReference>
<dbReference type="RefSeq" id="WP_138346352.1">
    <property type="nucleotide sequence ID" value="NZ_SROY01000001.1"/>
</dbReference>
<dbReference type="Gene3D" id="3.40.50.10810">
    <property type="entry name" value="Tandem AAA-ATPase domain"/>
    <property type="match status" value="1"/>
</dbReference>
<dbReference type="Gene3D" id="3.40.50.300">
    <property type="entry name" value="P-loop containing nucleotide triphosphate hydrolases"/>
    <property type="match status" value="1"/>
</dbReference>
<evidence type="ECO:0000259" key="4">
    <source>
        <dbReference type="PROSITE" id="PS51194"/>
    </source>
</evidence>